<evidence type="ECO:0000256" key="9">
    <source>
        <dbReference type="ARBA" id="ARBA00023288"/>
    </source>
</evidence>
<keyword evidence="9" id="KW-0449">Lipoprotein</keyword>
<evidence type="ECO:0000256" key="10">
    <source>
        <dbReference type="RuleBase" id="RU003500"/>
    </source>
</evidence>
<evidence type="ECO:0000256" key="3">
    <source>
        <dbReference type="ARBA" id="ARBA00022473"/>
    </source>
</evidence>
<dbReference type="PANTHER" id="PTHR12027:SF77">
    <property type="entry name" value="PROTEIN WNT-5"/>
    <property type="match status" value="1"/>
</dbReference>
<dbReference type="GeneID" id="106814332"/>
<evidence type="ECO:0000256" key="2">
    <source>
        <dbReference type="ARBA" id="ARBA00005683"/>
    </source>
</evidence>
<comment type="function">
    <text evidence="10">Ligand for members of the frizzled family of seven transmembrane receptors.</text>
</comment>
<gene>
    <name evidence="12" type="primary">LOC106814332</name>
</gene>
<keyword evidence="7" id="KW-1015">Disulfide bond</keyword>
<accession>A0ABM1EPJ7</accession>
<keyword evidence="5" id="KW-0272">Extracellular matrix</keyword>
<feature type="non-terminal residue" evidence="12">
    <location>
        <position position="126"/>
    </location>
</feature>
<evidence type="ECO:0000313" key="11">
    <source>
        <dbReference type="Proteomes" id="UP000695022"/>
    </source>
</evidence>
<comment type="similarity">
    <text evidence="2 10">Belongs to the Wnt family.</text>
</comment>
<evidence type="ECO:0000256" key="6">
    <source>
        <dbReference type="ARBA" id="ARBA00022687"/>
    </source>
</evidence>
<keyword evidence="6 10" id="KW-0879">Wnt signaling pathway</keyword>
<dbReference type="Pfam" id="PF00110">
    <property type="entry name" value="wnt"/>
    <property type="match status" value="1"/>
</dbReference>
<evidence type="ECO:0000256" key="4">
    <source>
        <dbReference type="ARBA" id="ARBA00022525"/>
    </source>
</evidence>
<dbReference type="Proteomes" id="UP000695022">
    <property type="component" value="Unplaced"/>
</dbReference>
<keyword evidence="8" id="KW-0325">Glycoprotein</keyword>
<keyword evidence="11" id="KW-1185">Reference proteome</keyword>
<protein>
    <recommendedName>
        <fullName evidence="10">Protein Wnt</fullName>
    </recommendedName>
</protein>
<sequence>MRTYISVAHRDIMPTPRTIVIVVVVMLVSLQPAVGYTGTWWNLGYQGFDILKNPQFYLVGAQPACSTLSGLSPGQTKLCLLYQDHMKSVGRGARIGIQECQHQFRYRRWNCSTVADPTVFGPVMDI</sequence>
<comment type="subcellular location">
    <subcellularLocation>
        <location evidence="1 10">Secreted</location>
        <location evidence="1 10">Extracellular space</location>
        <location evidence="1 10">Extracellular matrix</location>
    </subcellularLocation>
</comment>
<keyword evidence="4" id="KW-0964">Secreted</keyword>
<dbReference type="InterPro" id="IPR005817">
    <property type="entry name" value="Wnt"/>
</dbReference>
<organism evidence="11 12">
    <name type="scientific">Priapulus caudatus</name>
    <name type="common">Priapulid worm</name>
    <dbReference type="NCBI Taxonomy" id="37621"/>
    <lineage>
        <taxon>Eukaryota</taxon>
        <taxon>Metazoa</taxon>
        <taxon>Ecdysozoa</taxon>
        <taxon>Scalidophora</taxon>
        <taxon>Priapulida</taxon>
        <taxon>Priapulimorpha</taxon>
        <taxon>Priapulimorphida</taxon>
        <taxon>Priapulidae</taxon>
        <taxon>Priapulus</taxon>
    </lineage>
</organism>
<keyword evidence="3 10" id="KW-0217">Developmental protein</keyword>
<dbReference type="PANTHER" id="PTHR12027">
    <property type="entry name" value="WNT RELATED"/>
    <property type="match status" value="1"/>
</dbReference>
<proteinExistence type="inferred from homology"/>
<evidence type="ECO:0000256" key="7">
    <source>
        <dbReference type="ARBA" id="ARBA00023157"/>
    </source>
</evidence>
<dbReference type="RefSeq" id="XP_014674118.1">
    <property type="nucleotide sequence ID" value="XM_014818632.1"/>
</dbReference>
<evidence type="ECO:0000313" key="12">
    <source>
        <dbReference type="RefSeq" id="XP_014674118.1"/>
    </source>
</evidence>
<name>A0ABM1EPJ7_PRICU</name>
<reference evidence="12" key="1">
    <citation type="submission" date="2025-08" db="UniProtKB">
        <authorList>
            <consortium name="RefSeq"/>
        </authorList>
    </citation>
    <scope>IDENTIFICATION</scope>
</reference>
<evidence type="ECO:0000256" key="8">
    <source>
        <dbReference type="ARBA" id="ARBA00023180"/>
    </source>
</evidence>
<evidence type="ECO:0000256" key="5">
    <source>
        <dbReference type="ARBA" id="ARBA00022530"/>
    </source>
</evidence>
<evidence type="ECO:0000256" key="1">
    <source>
        <dbReference type="ARBA" id="ARBA00004498"/>
    </source>
</evidence>